<dbReference type="AlphaFoldDB" id="A0AAP0ATR4"/>
<comment type="caution">
    <text evidence="9">The sequence shown here is derived from an EMBL/GenBank/DDBJ whole genome shotgun (WGS) entry which is preliminary data.</text>
</comment>
<keyword evidence="5" id="KW-0479">Metal-binding</keyword>
<dbReference type="Gene3D" id="3.30.40.10">
    <property type="entry name" value="Zinc/RING finger domain, C3HC4 (zinc finger)"/>
    <property type="match status" value="1"/>
</dbReference>
<comment type="catalytic activity">
    <reaction evidence="1">
        <text>S-ubiquitinyl-[E2 ubiquitin-conjugating enzyme]-L-cysteine + [acceptor protein]-L-lysine = [E2 ubiquitin-conjugating enzyme]-L-cysteine + N(6)-ubiquitinyl-[acceptor protein]-L-lysine.</text>
        <dbReference type="EC" id="2.3.2.27"/>
    </reaction>
</comment>
<dbReference type="Gene3D" id="1.25.10.10">
    <property type="entry name" value="Leucine-rich Repeat Variant"/>
    <property type="match status" value="2"/>
</dbReference>
<dbReference type="InterPro" id="IPR016024">
    <property type="entry name" value="ARM-type_fold"/>
</dbReference>
<organism evidence="9 10">
    <name type="scientific">Platanthera zijinensis</name>
    <dbReference type="NCBI Taxonomy" id="2320716"/>
    <lineage>
        <taxon>Eukaryota</taxon>
        <taxon>Viridiplantae</taxon>
        <taxon>Streptophyta</taxon>
        <taxon>Embryophyta</taxon>
        <taxon>Tracheophyta</taxon>
        <taxon>Spermatophyta</taxon>
        <taxon>Magnoliopsida</taxon>
        <taxon>Liliopsida</taxon>
        <taxon>Asparagales</taxon>
        <taxon>Orchidaceae</taxon>
        <taxon>Orchidoideae</taxon>
        <taxon>Orchideae</taxon>
        <taxon>Orchidinae</taxon>
        <taxon>Platanthera</taxon>
    </lineage>
</organism>
<keyword evidence="4" id="KW-0808">Transferase</keyword>
<evidence type="ECO:0000256" key="6">
    <source>
        <dbReference type="ARBA" id="ARBA00022771"/>
    </source>
</evidence>
<feature type="domain" description="U-box" evidence="8">
    <location>
        <begin position="242"/>
        <end position="320"/>
    </location>
</feature>
<evidence type="ECO:0000256" key="4">
    <source>
        <dbReference type="ARBA" id="ARBA00022679"/>
    </source>
</evidence>
<keyword evidence="7" id="KW-0862">Zinc</keyword>
<dbReference type="GO" id="GO:0016567">
    <property type="term" value="P:protein ubiquitination"/>
    <property type="evidence" value="ECO:0007669"/>
    <property type="project" value="InterPro"/>
</dbReference>
<dbReference type="InterPro" id="IPR013083">
    <property type="entry name" value="Znf_RING/FYVE/PHD"/>
</dbReference>
<evidence type="ECO:0000259" key="8">
    <source>
        <dbReference type="PROSITE" id="PS51698"/>
    </source>
</evidence>
<evidence type="ECO:0000256" key="2">
    <source>
        <dbReference type="ARBA" id="ARBA00004906"/>
    </source>
</evidence>
<proteinExistence type="predicted"/>
<dbReference type="EMBL" id="JBBWWQ010000021">
    <property type="protein sequence ID" value="KAK8914157.1"/>
    <property type="molecule type" value="Genomic_DNA"/>
</dbReference>
<evidence type="ECO:0000256" key="1">
    <source>
        <dbReference type="ARBA" id="ARBA00000900"/>
    </source>
</evidence>
<evidence type="ECO:0000256" key="5">
    <source>
        <dbReference type="ARBA" id="ARBA00022723"/>
    </source>
</evidence>
<keyword evidence="10" id="KW-1185">Reference proteome</keyword>
<evidence type="ECO:0000256" key="3">
    <source>
        <dbReference type="ARBA" id="ARBA00012483"/>
    </source>
</evidence>
<comment type="pathway">
    <text evidence="2">Protein modification; protein ubiquitination.</text>
</comment>
<dbReference type="GO" id="GO:0008270">
    <property type="term" value="F:zinc ion binding"/>
    <property type="evidence" value="ECO:0007669"/>
    <property type="project" value="UniProtKB-KW"/>
</dbReference>
<evidence type="ECO:0000256" key="7">
    <source>
        <dbReference type="ARBA" id="ARBA00022833"/>
    </source>
</evidence>
<dbReference type="GO" id="GO:0061630">
    <property type="term" value="F:ubiquitin protein ligase activity"/>
    <property type="evidence" value="ECO:0007669"/>
    <property type="project" value="UniProtKB-EC"/>
</dbReference>
<reference evidence="9 10" key="1">
    <citation type="journal article" date="2022" name="Nat. Plants">
        <title>Genomes of leafy and leafless Platanthera orchids illuminate the evolution of mycoheterotrophy.</title>
        <authorList>
            <person name="Li M.H."/>
            <person name="Liu K.W."/>
            <person name="Li Z."/>
            <person name="Lu H.C."/>
            <person name="Ye Q.L."/>
            <person name="Zhang D."/>
            <person name="Wang J.Y."/>
            <person name="Li Y.F."/>
            <person name="Zhong Z.M."/>
            <person name="Liu X."/>
            <person name="Yu X."/>
            <person name="Liu D.K."/>
            <person name="Tu X.D."/>
            <person name="Liu B."/>
            <person name="Hao Y."/>
            <person name="Liao X.Y."/>
            <person name="Jiang Y.T."/>
            <person name="Sun W.H."/>
            <person name="Chen J."/>
            <person name="Chen Y.Q."/>
            <person name="Ai Y."/>
            <person name="Zhai J.W."/>
            <person name="Wu S.S."/>
            <person name="Zhou Z."/>
            <person name="Hsiao Y.Y."/>
            <person name="Wu W.L."/>
            <person name="Chen Y.Y."/>
            <person name="Lin Y.F."/>
            <person name="Hsu J.L."/>
            <person name="Li C.Y."/>
            <person name="Wang Z.W."/>
            <person name="Zhao X."/>
            <person name="Zhong W.Y."/>
            <person name="Ma X.K."/>
            <person name="Ma L."/>
            <person name="Huang J."/>
            <person name="Chen G.Z."/>
            <person name="Huang M.Z."/>
            <person name="Huang L."/>
            <person name="Peng D.H."/>
            <person name="Luo Y.B."/>
            <person name="Zou S.Q."/>
            <person name="Chen S.P."/>
            <person name="Lan S."/>
            <person name="Tsai W.C."/>
            <person name="Van de Peer Y."/>
            <person name="Liu Z.J."/>
        </authorList>
    </citation>
    <scope>NUCLEOTIDE SEQUENCE [LARGE SCALE GENOMIC DNA]</scope>
    <source>
        <strain evidence="9">Lor287</strain>
    </source>
</reference>
<accession>A0AAP0ATR4</accession>
<dbReference type="PANTHER" id="PTHR45958:SF11">
    <property type="entry name" value="RING-TYPE E3 UBIQUITIN TRANSFERASE"/>
    <property type="match status" value="1"/>
</dbReference>
<dbReference type="Pfam" id="PF11789">
    <property type="entry name" value="zf-Nse"/>
    <property type="match status" value="1"/>
</dbReference>
<protein>
    <recommendedName>
        <fullName evidence="3">RING-type E3 ubiquitin transferase</fullName>
        <ecNumber evidence="3">2.3.2.27</ecNumber>
    </recommendedName>
</protein>
<gene>
    <name evidence="9" type="primary">PUB44</name>
    <name evidence="9" type="ORF">KSP39_PZI023396</name>
</gene>
<dbReference type="PROSITE" id="PS51698">
    <property type="entry name" value="U_BOX"/>
    <property type="match status" value="1"/>
</dbReference>
<dbReference type="Proteomes" id="UP001418222">
    <property type="component" value="Unassembled WGS sequence"/>
</dbReference>
<keyword evidence="6" id="KW-0863">Zinc-finger</keyword>
<dbReference type="InterPro" id="IPR003613">
    <property type="entry name" value="Ubox_domain"/>
</dbReference>
<evidence type="ECO:0000313" key="9">
    <source>
        <dbReference type="EMBL" id="KAK8914157.1"/>
    </source>
</evidence>
<dbReference type="EC" id="2.3.2.27" evidence="3"/>
<sequence>MDVLTNLRDDSLKRMVDAVSELIAAAERIKHEEENIRRFSIQMISVKELLINLEQSQQQQQQQQPGGGGGGGGKFALGSAVSLLRRMEDAVNTARETIDWYNSKGSFVRFVFCSSVFSKLTQCSKQIADALRLLPITQISPALHDKAKLDAIIHSLDSIVFSIEANAEAIHSRLDMYVAAEKNGRIRQPMIQKLADINNPRPAAACGIGSPIMESPEEEEVQFGDLNQTLNILCSVDEIVNLSIFCLSCPLTLKIMEDPACVSCNHSYERKAIEEYFRGGEKLCLVCKKEMSSTEGKLDLKPNSALRSIILEWKQNRTSIQALENAKKKLSDASARLIISINNNVEPSMNINAALEDLLSPMMDIPDCISEATNGSCKLIPNLAALLKKKTAGVNITAVLQCLLLIARFSDGNKEIIGRRGVIQCLLNQCRMNEAAAVEILLELSKDDRVAQKIIETNTSIATLVSILHNPEPQFAENARAVLKNLSTDVKSTIMMAVCGYLDPFLDLFNSEGISEETRAFMAGELAQMHLTETAASSLENELFIIHLSVMLSNSLPASKLASLGCIKRLISSNRSRTWILSNGHTIPSGLLCFLRDTSIEQRWKQDALEILISLIDLSQPSEQQTNPSLERLYSHNSIQDLIEQIKSSTDQDDRVLLLQLLLAMVQKSSTAQDCLISNQNAVSSLYFVLRTADDNSKVRLHALKLIYHIAASTPDLDAPLPPHPAKERALRSIIAILTESHIDEEISMVAGIISHLPRSDKAINAMLQSSAVLRAIHLQISRLNNSNELLENALGALLRCIDQSTTEFQMQLVGNLEQAIVQILTTSSPLSRQRAAMILAHLNRRTPGLSTSPDSSFHFRRHSWPFQSSTKCALHESSCSLQRVMCLVKIRAVRPLVCMIDSMNPAASEAALTALLTLFEPGATETLLNAASSIIVDSQVAAPILKVLEKRPLPRVEKAAFELFQKIYKHPGITWEQLEKFKAILPYLLNGDNEQKKNVTMLIKELF</sequence>
<dbReference type="GO" id="GO:0016925">
    <property type="term" value="P:protein sumoylation"/>
    <property type="evidence" value="ECO:0007669"/>
    <property type="project" value="UniProtKB-ARBA"/>
</dbReference>
<dbReference type="InterPro" id="IPR052608">
    <property type="entry name" value="U-box_domain_protein"/>
</dbReference>
<dbReference type="InterPro" id="IPR011989">
    <property type="entry name" value="ARM-like"/>
</dbReference>
<evidence type="ECO:0000313" key="10">
    <source>
        <dbReference type="Proteomes" id="UP001418222"/>
    </source>
</evidence>
<dbReference type="SUPFAM" id="SSF48371">
    <property type="entry name" value="ARM repeat"/>
    <property type="match status" value="2"/>
</dbReference>
<name>A0AAP0ATR4_9ASPA</name>
<dbReference type="PANTHER" id="PTHR45958">
    <property type="entry name" value="RING-TYPE E3 UBIQUITIN TRANSFERASE"/>
    <property type="match status" value="1"/>
</dbReference>
<dbReference type="SMART" id="SM00504">
    <property type="entry name" value="Ubox"/>
    <property type="match status" value="1"/>
</dbReference>
<dbReference type="InterPro" id="IPR004181">
    <property type="entry name" value="Znf_MIZ"/>
</dbReference>
<dbReference type="SUPFAM" id="SSF57850">
    <property type="entry name" value="RING/U-box"/>
    <property type="match status" value="1"/>
</dbReference>